<accession>A0ABP7XB52</accession>
<sequence>MKNIILTLAFLAGNYAVSATECNSLDIDNTSDIEDTTCVRYETFTSNDGQISYTIQMPC</sequence>
<dbReference type="Proteomes" id="UP001500459">
    <property type="component" value="Unassembled WGS sequence"/>
</dbReference>
<evidence type="ECO:0000313" key="1">
    <source>
        <dbReference type="EMBL" id="GAA4110099.1"/>
    </source>
</evidence>
<name>A0ABP7XB52_9FLAO</name>
<keyword evidence="2" id="KW-1185">Reference proteome</keyword>
<dbReference type="RefSeq" id="WP_344924825.1">
    <property type="nucleotide sequence ID" value="NZ_BAABCW010000002.1"/>
</dbReference>
<comment type="caution">
    <text evidence="1">The sequence shown here is derived from an EMBL/GenBank/DDBJ whole genome shotgun (WGS) entry which is preliminary data.</text>
</comment>
<proteinExistence type="predicted"/>
<gene>
    <name evidence="1" type="ORF">GCM10022393_07020</name>
</gene>
<evidence type="ECO:0000313" key="2">
    <source>
        <dbReference type="Proteomes" id="UP001500459"/>
    </source>
</evidence>
<dbReference type="EMBL" id="BAABCW010000002">
    <property type="protein sequence ID" value="GAA4110099.1"/>
    <property type="molecule type" value="Genomic_DNA"/>
</dbReference>
<protein>
    <submittedName>
        <fullName evidence="1">Uncharacterized protein</fullName>
    </submittedName>
</protein>
<organism evidence="1 2">
    <name type="scientific">Aquimarina addita</name>
    <dbReference type="NCBI Taxonomy" id="870485"/>
    <lineage>
        <taxon>Bacteria</taxon>
        <taxon>Pseudomonadati</taxon>
        <taxon>Bacteroidota</taxon>
        <taxon>Flavobacteriia</taxon>
        <taxon>Flavobacteriales</taxon>
        <taxon>Flavobacteriaceae</taxon>
        <taxon>Aquimarina</taxon>
    </lineage>
</organism>
<reference evidence="2" key="1">
    <citation type="journal article" date="2019" name="Int. J. Syst. Evol. Microbiol.">
        <title>The Global Catalogue of Microorganisms (GCM) 10K type strain sequencing project: providing services to taxonomists for standard genome sequencing and annotation.</title>
        <authorList>
            <consortium name="The Broad Institute Genomics Platform"/>
            <consortium name="The Broad Institute Genome Sequencing Center for Infectious Disease"/>
            <person name="Wu L."/>
            <person name="Ma J."/>
        </authorList>
    </citation>
    <scope>NUCLEOTIDE SEQUENCE [LARGE SCALE GENOMIC DNA]</scope>
    <source>
        <strain evidence="2">JCM 17106</strain>
    </source>
</reference>